<sequence>MNQSKETCFKVLKESKHRVLTLDLTNIRKMELNLYMYKQHYFPVKKQISNNNRSLDY</sequence>
<dbReference type="Proteomes" id="UP000295221">
    <property type="component" value="Unassembled WGS sequence"/>
</dbReference>
<comment type="caution">
    <text evidence="1">The sequence shown here is derived from an EMBL/GenBank/DDBJ whole genome shotgun (WGS) entry which is preliminary data.</text>
</comment>
<dbReference type="EMBL" id="SLWK01000005">
    <property type="protein sequence ID" value="TCO08200.1"/>
    <property type="molecule type" value="Genomic_DNA"/>
</dbReference>
<accession>A0A4R2GI33</accession>
<evidence type="ECO:0000313" key="1">
    <source>
        <dbReference type="EMBL" id="TCO08200.1"/>
    </source>
</evidence>
<keyword evidence="2" id="KW-1185">Reference proteome</keyword>
<name>A0A4R2GI33_9BACT</name>
<proteinExistence type="predicted"/>
<gene>
    <name evidence="1" type="ORF">EV194_1052</name>
</gene>
<evidence type="ECO:0000313" key="2">
    <source>
        <dbReference type="Proteomes" id="UP000295221"/>
    </source>
</evidence>
<dbReference type="AlphaFoldDB" id="A0A4R2GI33"/>
<protein>
    <submittedName>
        <fullName evidence="1">Uncharacterized protein</fullName>
    </submittedName>
</protein>
<organism evidence="1 2">
    <name type="scientific">Natronoflexus pectinivorans</name>
    <dbReference type="NCBI Taxonomy" id="682526"/>
    <lineage>
        <taxon>Bacteria</taxon>
        <taxon>Pseudomonadati</taxon>
        <taxon>Bacteroidota</taxon>
        <taxon>Bacteroidia</taxon>
        <taxon>Marinilabiliales</taxon>
        <taxon>Marinilabiliaceae</taxon>
        <taxon>Natronoflexus</taxon>
    </lineage>
</organism>
<reference evidence="1 2" key="1">
    <citation type="submission" date="2019-03" db="EMBL/GenBank/DDBJ databases">
        <title>Genomic Encyclopedia of Type Strains, Phase IV (KMG-IV): sequencing the most valuable type-strain genomes for metagenomic binning, comparative biology and taxonomic classification.</title>
        <authorList>
            <person name="Goeker M."/>
        </authorList>
    </citation>
    <scope>NUCLEOTIDE SEQUENCE [LARGE SCALE GENOMIC DNA]</scope>
    <source>
        <strain evidence="1 2">DSM 24179</strain>
    </source>
</reference>